<keyword evidence="2" id="KW-1185">Reference proteome</keyword>
<reference evidence="2" key="1">
    <citation type="submission" date="2022-06" db="EMBL/GenBank/DDBJ databases">
        <authorList>
            <person name="Berger JAMES D."/>
            <person name="Berger JAMES D."/>
        </authorList>
    </citation>
    <scope>NUCLEOTIDE SEQUENCE [LARGE SCALE GENOMIC DNA]</scope>
</reference>
<dbReference type="InterPro" id="IPR036116">
    <property type="entry name" value="FN3_sf"/>
</dbReference>
<proteinExistence type="predicted"/>
<organism evidence="2 3">
    <name type="scientific">Trichobilharzia regenti</name>
    <name type="common">Nasal bird schistosome</name>
    <dbReference type="NCBI Taxonomy" id="157069"/>
    <lineage>
        <taxon>Eukaryota</taxon>
        <taxon>Metazoa</taxon>
        <taxon>Spiralia</taxon>
        <taxon>Lophotrochozoa</taxon>
        <taxon>Platyhelminthes</taxon>
        <taxon>Trematoda</taxon>
        <taxon>Digenea</taxon>
        <taxon>Strigeidida</taxon>
        <taxon>Schistosomatoidea</taxon>
        <taxon>Schistosomatidae</taxon>
        <taxon>Trichobilharzia</taxon>
    </lineage>
</organism>
<dbReference type="InterPro" id="IPR003961">
    <property type="entry name" value="FN3_dom"/>
</dbReference>
<dbReference type="CDD" id="cd00063">
    <property type="entry name" value="FN3"/>
    <property type="match status" value="1"/>
</dbReference>
<sequence>MFTEIYIILDYLLQFIHSTRQGTENSGIPFILNSNPCFLDPSICFQVPSAPRNLRLNQLRRATPPGASDPKADYAILELAWDPPERTHGDIRGYQVSHRLIGPIDVLYNHPSRLDTDLNSRVTAKPVIRNVTQTAYTSGLSDGIKFGRTYQFEVAAYNGVDLGLPAQLNISTPEDVPGSYLLHVRVKGLSATAIEVSWTPPSRQKWNEEIMSYQVIIVHMFIKSFSKL</sequence>
<name>A0AA85JD43_TRIRE</name>
<dbReference type="Gene3D" id="2.60.40.10">
    <property type="entry name" value="Immunoglobulins"/>
    <property type="match status" value="2"/>
</dbReference>
<evidence type="ECO:0000259" key="1">
    <source>
        <dbReference type="Pfam" id="PF00041"/>
    </source>
</evidence>
<dbReference type="Pfam" id="PF00041">
    <property type="entry name" value="fn3"/>
    <property type="match status" value="1"/>
</dbReference>
<evidence type="ECO:0000313" key="3">
    <source>
        <dbReference type="WBParaSite" id="TREG1_15810.20"/>
    </source>
</evidence>
<protein>
    <recommendedName>
        <fullName evidence="1">Fibronectin type-III domain-containing protein</fullName>
    </recommendedName>
</protein>
<dbReference type="Proteomes" id="UP000050795">
    <property type="component" value="Unassembled WGS sequence"/>
</dbReference>
<dbReference type="SUPFAM" id="SSF49265">
    <property type="entry name" value="Fibronectin type III"/>
    <property type="match status" value="1"/>
</dbReference>
<dbReference type="WBParaSite" id="TREG1_15810.20">
    <property type="protein sequence ID" value="TREG1_15810.20"/>
    <property type="gene ID" value="TREG1_15810"/>
</dbReference>
<accession>A0AA85JD43</accession>
<feature type="domain" description="Fibronectin type-III" evidence="1">
    <location>
        <begin position="77"/>
        <end position="161"/>
    </location>
</feature>
<dbReference type="AlphaFoldDB" id="A0AA85JD43"/>
<dbReference type="InterPro" id="IPR013783">
    <property type="entry name" value="Ig-like_fold"/>
</dbReference>
<reference evidence="3" key="2">
    <citation type="submission" date="2023-11" db="UniProtKB">
        <authorList>
            <consortium name="WormBaseParasite"/>
        </authorList>
    </citation>
    <scope>IDENTIFICATION</scope>
</reference>
<evidence type="ECO:0000313" key="2">
    <source>
        <dbReference type="Proteomes" id="UP000050795"/>
    </source>
</evidence>